<keyword evidence="5 12" id="KW-1133">Transmembrane helix</keyword>
<dbReference type="PANTHER" id="PTHR10067">
    <property type="entry name" value="PHOSPHATIDYLSERINE DECARBOXYLASE"/>
    <property type="match status" value="1"/>
</dbReference>
<evidence type="ECO:0000256" key="11">
    <source>
        <dbReference type="ARBA" id="ARBA00023317"/>
    </source>
</evidence>
<dbReference type="GO" id="GO:0016540">
    <property type="term" value="P:protein autoprocessing"/>
    <property type="evidence" value="ECO:0007669"/>
    <property type="project" value="UniProtKB-UniRule"/>
</dbReference>
<comment type="similarity">
    <text evidence="12">Belongs to the phosphatidylserine decarboxylase family. PSD-B subfamily. Eukaryotic type I sub-subfamily.</text>
</comment>
<feature type="active site" description="Charge relay system; for autoendoproteolytic cleavage activity" evidence="12">
    <location>
        <position position="521"/>
    </location>
</feature>
<sequence>MPGPGYLRVPRRAPRRPLQPMMTGSHYQQQFRQQQPVPATASLHTSNLPRPKRLNPVSTLRRGLVSLPNSKPVNFVYTRSGLKYVPKIRNTLAPKAKYLGSTLRQFSSQRQQRAARAGQAKFMRWWAVPAVIVLVSALFVGKKRKKETREGEGGDQPARLAKPWQVAAYSTLPLKAMSRLWGKFNDITLPMWMREPGFKLYSYVFGVNLDEVAENDLRKYANLGEFFYRELKPGVRPIDEKAALVSPADGKVLHFGVIHDGQVEQVKGVTYSLDALLGQNPNASAPAHKVDFEYHDEDEVMDRHRDFAIVNGIPYTVDSLIGGTDGHRNNEHGNGESQRHADAVDHEDRGDVAIRRTSTTAFNKVSKELLKPDTTPESEKELFFAVIYLAPGDYHRFHSPTHWVSQVRRHFSGELYSVSPYFQSRLANLFCLNERVALLGRWRYGFFSMTPVGATNVGSIRIHFDKDLRTNTTRKYAEQHNGEEWDGKSRCYEATYAGASRLLGGYPLAKGEQMGGFNLGSTVVLVFEAPKSFKFVVEAGESVKVGQAMGVLDD</sequence>
<evidence type="ECO:0000256" key="13">
    <source>
        <dbReference type="SAM" id="MobiDB-lite"/>
    </source>
</evidence>
<keyword evidence="10 12" id="KW-1208">Phospholipid metabolism</keyword>
<keyword evidence="12" id="KW-0865">Zymogen</keyword>
<comment type="subcellular location">
    <molecule>Phosphatidylserine decarboxylase 1 beta chain</molecule>
    <subcellularLocation>
        <location evidence="12">Mitochondrion inner membrane</location>
        <topology evidence="12">Single-pass membrane protein</topology>
        <orientation evidence="12">Intermembrane side</orientation>
    </subcellularLocation>
</comment>
<evidence type="ECO:0000256" key="12">
    <source>
        <dbReference type="HAMAP-Rule" id="MF_03208"/>
    </source>
</evidence>
<feature type="active site" description="Charge relay system; for autoendoproteolytic cleavage activity" evidence="12">
    <location>
        <position position="249"/>
    </location>
</feature>
<keyword evidence="4 12" id="KW-0210">Decarboxylase</keyword>
<reference evidence="14" key="1">
    <citation type="submission" date="2014-02" db="EMBL/GenBank/DDBJ databases">
        <authorList>
            <person name="Genoscope - CEA"/>
        </authorList>
    </citation>
    <scope>NUCLEOTIDE SEQUENCE</scope>
    <source>
        <strain evidence="14">LS3</strain>
    </source>
</reference>
<feature type="active site" description="Charge relay system; for autoendoproteolytic cleavage activity" evidence="12">
    <location>
        <position position="398"/>
    </location>
</feature>
<keyword evidence="3 12" id="KW-0812">Transmembrane</keyword>
<evidence type="ECO:0000256" key="8">
    <source>
        <dbReference type="ARBA" id="ARBA00023209"/>
    </source>
</evidence>
<keyword evidence="7 12" id="KW-0472">Membrane</keyword>
<feature type="topological domain" description="Mitochondrial intermembrane" evidence="12">
    <location>
        <begin position="145"/>
        <end position="554"/>
    </location>
</feature>
<protein>
    <recommendedName>
        <fullName evidence="12">Phosphatidylserine decarboxylase proenzyme 1, mitochondrial</fullName>
        <ecNumber evidence="12">4.1.1.65</ecNumber>
    </recommendedName>
    <component>
        <recommendedName>
            <fullName evidence="12">Phosphatidylserine decarboxylase 1 beta chain</fullName>
        </recommendedName>
    </component>
    <component>
        <recommendedName>
            <fullName evidence="12">Phosphatidylserine decarboxylase 1 alpha chain</fullName>
        </recommendedName>
    </component>
</protein>
<dbReference type="EMBL" id="HG937691">
    <property type="protein sequence ID" value="CDP33432.1"/>
    <property type="molecule type" value="Genomic_DNA"/>
</dbReference>
<feature type="region of interest" description="Disordered" evidence="13">
    <location>
        <begin position="1"/>
        <end position="53"/>
    </location>
</feature>
<keyword evidence="12" id="KW-0999">Mitochondrion inner membrane</keyword>
<comment type="pathway">
    <text evidence="1">Lipid metabolism.</text>
</comment>
<feature type="chain" id="PRO_5023301092" description="Phosphatidylserine decarboxylase 1 beta chain" evidence="12">
    <location>
        <begin position="1"/>
        <end position="520"/>
    </location>
</feature>
<keyword evidence="2 12" id="KW-0444">Lipid biosynthesis</keyword>
<comment type="PTM">
    <text evidence="12">Is synthesized initially as an inactive proenzyme. Formation of the active enzyme involves a self-maturation process in which the active site pyruvoyl group is generated from an internal serine residue via an autocatalytic post-translational modification. Two non-identical subunits are generated from the proenzyme in this reaction, and the pyruvate is formed at the N-terminus of the alpha chain, which is derived from the carboxyl end of the proenzyme. The autoendoproteolytic cleavage occurs by a canonical serine protease mechanism, in which the side chain hydroxyl group of the serine supplies its oxygen atom to form the C-terminus of the beta chain, while the remainder of the serine residue undergoes an oxidative deamination to produce ammonia and the pyruvoyl prosthetic group on the alpha chain. During this reaction, the Ser that is part of the protease active site of the proenzyme becomes the pyruvoyl prosthetic group, which constitutes an essential element of the active site of the mature decarboxylase.</text>
</comment>
<keyword evidence="8 12" id="KW-0594">Phospholipid biosynthesis</keyword>
<evidence type="ECO:0000256" key="5">
    <source>
        <dbReference type="ARBA" id="ARBA00022989"/>
    </source>
</evidence>
<keyword evidence="9 12" id="KW-0456">Lyase</keyword>
<evidence type="ECO:0000256" key="2">
    <source>
        <dbReference type="ARBA" id="ARBA00022516"/>
    </source>
</evidence>
<dbReference type="GO" id="GO:0005743">
    <property type="term" value="C:mitochondrial inner membrane"/>
    <property type="evidence" value="ECO:0007669"/>
    <property type="project" value="UniProtKB-SubCell"/>
</dbReference>
<dbReference type="InterPro" id="IPR033661">
    <property type="entry name" value="PSD_type1_euk"/>
</dbReference>
<dbReference type="Pfam" id="PF02666">
    <property type="entry name" value="PS_Dcarbxylase"/>
    <property type="match status" value="2"/>
</dbReference>
<evidence type="ECO:0000256" key="7">
    <source>
        <dbReference type="ARBA" id="ARBA00023136"/>
    </source>
</evidence>
<dbReference type="GO" id="GO:0004609">
    <property type="term" value="F:phosphatidylserine decarboxylase activity"/>
    <property type="evidence" value="ECO:0007669"/>
    <property type="project" value="UniProtKB-UniRule"/>
</dbReference>
<keyword evidence="11 12" id="KW-0670">Pyruvate</keyword>
<dbReference type="EC" id="4.1.1.65" evidence="12"/>
<keyword evidence="6 12" id="KW-0443">Lipid metabolism</keyword>
<comment type="subcellular location">
    <molecule>Phosphatidylserine decarboxylase 1 alpha chain</molecule>
    <subcellularLocation>
        <location evidence="12">Mitochondrion inner membrane</location>
        <topology evidence="12">Peripheral membrane protein</topology>
        <orientation evidence="12">Intermembrane side</orientation>
    </subcellularLocation>
    <text evidence="12">Anchored to the mitochondrial inner membrane through its interaction with the integral membrane beta chain.</text>
</comment>
<dbReference type="NCBIfam" id="TIGR00163">
    <property type="entry name" value="PS_decarb"/>
    <property type="match status" value="1"/>
</dbReference>
<comment type="catalytic activity">
    <reaction evidence="12">
        <text>a 1,2-diacyl-sn-glycero-3-phospho-L-serine + H(+) = a 1,2-diacyl-sn-glycero-3-phosphoethanolamine + CO2</text>
        <dbReference type="Rhea" id="RHEA:20828"/>
        <dbReference type="ChEBI" id="CHEBI:15378"/>
        <dbReference type="ChEBI" id="CHEBI:16526"/>
        <dbReference type="ChEBI" id="CHEBI:57262"/>
        <dbReference type="ChEBI" id="CHEBI:64612"/>
        <dbReference type="EC" id="4.1.1.65"/>
    </reaction>
</comment>
<comment type="pathway">
    <text evidence="12">Phospholipid metabolism; phosphatidylethanolamine biosynthesis; phosphatidylethanolamine from CDP-diacylglycerol: step 2/2.</text>
</comment>
<accession>A0A060T3F1</accession>
<dbReference type="AlphaFoldDB" id="A0A060T3F1"/>
<feature type="compositionally biased region" description="Basic and acidic residues" evidence="13">
    <location>
        <begin position="325"/>
        <end position="350"/>
    </location>
</feature>
<comment type="function">
    <text evidence="12">Catalyzes the formation of phosphatidylethanolamine (PtdEtn) from phosphatidylserine (PtdSer). Plays a central role in phospholipid metabolism and in the interorganelle trafficking of phosphatidylserine.</text>
</comment>
<feature type="topological domain" description="Mitochondrial matrix" evidence="12">
    <location>
        <begin position="1"/>
        <end position="125"/>
    </location>
</feature>
<evidence type="ECO:0000256" key="10">
    <source>
        <dbReference type="ARBA" id="ARBA00023264"/>
    </source>
</evidence>
<dbReference type="GO" id="GO:0006646">
    <property type="term" value="P:phosphatidylethanolamine biosynthetic process"/>
    <property type="evidence" value="ECO:0007669"/>
    <property type="project" value="UniProtKB-UniRule"/>
</dbReference>
<reference evidence="14" key="2">
    <citation type="submission" date="2014-06" db="EMBL/GenBank/DDBJ databases">
        <title>The complete genome of Blastobotrys (Arxula) adeninivorans LS3 - a yeast of biotechnological interest.</title>
        <authorList>
            <person name="Kunze G."/>
            <person name="Gaillardin C."/>
            <person name="Czernicka M."/>
            <person name="Durrens P."/>
            <person name="Martin T."/>
            <person name="Boer E."/>
            <person name="Gabaldon T."/>
            <person name="Cruz J."/>
            <person name="Talla E."/>
            <person name="Marck C."/>
            <person name="Goffeau A."/>
            <person name="Barbe V."/>
            <person name="Baret P."/>
            <person name="Baronian K."/>
            <person name="Beier S."/>
            <person name="Bleykasten C."/>
            <person name="Bode R."/>
            <person name="Casaregola S."/>
            <person name="Despons L."/>
            <person name="Fairhead C."/>
            <person name="Giersberg M."/>
            <person name="Gierski P."/>
            <person name="Hahnel U."/>
            <person name="Hartmann A."/>
            <person name="Jankowska D."/>
            <person name="Jubin C."/>
            <person name="Jung P."/>
            <person name="Lafontaine I."/>
            <person name="Leh-Louis V."/>
            <person name="Lemaire M."/>
            <person name="Marcet-Houben M."/>
            <person name="Mascher M."/>
            <person name="Morel G."/>
            <person name="Richard G.-F."/>
            <person name="Riechen J."/>
            <person name="Sacerdot C."/>
            <person name="Sarkar A."/>
            <person name="Savel G."/>
            <person name="Schacherer J."/>
            <person name="Sherman D."/>
            <person name="Straub M.-L."/>
            <person name="Stein N."/>
            <person name="Thierry A."/>
            <person name="Trautwein-Schult A."/>
            <person name="Westhof E."/>
            <person name="Worch S."/>
            <person name="Dujon B."/>
            <person name="Souciet J.-L."/>
            <person name="Wincker P."/>
            <person name="Scholz U."/>
            <person name="Neuveglise N."/>
        </authorList>
    </citation>
    <scope>NUCLEOTIDE SEQUENCE</scope>
    <source>
        <strain evidence="14">LS3</strain>
    </source>
</reference>
<feature type="modified residue" description="Pyruvic acid (Ser); by autocatalysis" evidence="12">
    <location>
        <position position="521"/>
    </location>
</feature>
<evidence type="ECO:0000256" key="4">
    <source>
        <dbReference type="ARBA" id="ARBA00022793"/>
    </source>
</evidence>
<dbReference type="InterPro" id="IPR033177">
    <property type="entry name" value="PSD-B"/>
</dbReference>
<dbReference type="HAMAP" id="MF_03208">
    <property type="entry name" value="PS_decarb_PSD_B_type1_euk"/>
    <property type="match status" value="1"/>
</dbReference>
<dbReference type="PhylomeDB" id="A0A060T3F1"/>
<name>A0A060T3F1_BLAAD</name>
<keyword evidence="12" id="KW-0496">Mitochondrion</keyword>
<feature type="active site" description="Schiff-base intermediate with substrate; via pyruvic acid; for decarboxylase activity" evidence="12">
    <location>
        <position position="521"/>
    </location>
</feature>
<evidence type="ECO:0000313" key="14">
    <source>
        <dbReference type="EMBL" id="CDP33432.1"/>
    </source>
</evidence>
<evidence type="ECO:0000256" key="3">
    <source>
        <dbReference type="ARBA" id="ARBA00022692"/>
    </source>
</evidence>
<dbReference type="UniPathway" id="UPA00558">
    <property type="reaction ID" value="UER00616"/>
</dbReference>
<gene>
    <name evidence="12" type="primary">PSD1</name>
    <name evidence="14" type="ORF">GNLVRS02_ARAD1A09262g</name>
</gene>
<dbReference type="InterPro" id="IPR003817">
    <property type="entry name" value="PS_Dcarbxylase"/>
</dbReference>
<evidence type="ECO:0000256" key="6">
    <source>
        <dbReference type="ARBA" id="ARBA00023098"/>
    </source>
</evidence>
<dbReference type="PANTHER" id="PTHR10067:SF6">
    <property type="entry name" value="PHOSPHATIDYLSERINE DECARBOXYLASE PROENZYME, MITOCHONDRIAL"/>
    <property type="match status" value="1"/>
</dbReference>
<proteinExistence type="inferred from homology"/>
<feature type="region of interest" description="Disordered" evidence="13">
    <location>
        <begin position="321"/>
        <end position="350"/>
    </location>
</feature>
<comment type="cofactor">
    <cofactor evidence="12">
        <name>pyruvate</name>
        <dbReference type="ChEBI" id="CHEBI:15361"/>
    </cofactor>
    <text evidence="12">Binds 1 pyruvoyl group covalently per subunit.</text>
</comment>
<evidence type="ECO:0000256" key="1">
    <source>
        <dbReference type="ARBA" id="ARBA00005189"/>
    </source>
</evidence>
<feature type="site" description="Cleavage (non-hydrolytic); by autocatalysis" evidence="12">
    <location>
        <begin position="520"/>
        <end position="521"/>
    </location>
</feature>
<feature type="chain" id="PRO_5023301091" description="Phosphatidylserine decarboxylase 1 alpha chain" evidence="12">
    <location>
        <begin position="521"/>
        <end position="554"/>
    </location>
</feature>
<comment type="subunit">
    <text evidence="12">Heterodimer of a large membrane-associated beta subunit and a small pyruvoyl-containing alpha subunit.</text>
</comment>
<organism evidence="14">
    <name type="scientific">Blastobotrys adeninivorans</name>
    <name type="common">Yeast</name>
    <name type="synonym">Arxula adeninivorans</name>
    <dbReference type="NCBI Taxonomy" id="409370"/>
    <lineage>
        <taxon>Eukaryota</taxon>
        <taxon>Fungi</taxon>
        <taxon>Dikarya</taxon>
        <taxon>Ascomycota</taxon>
        <taxon>Saccharomycotina</taxon>
        <taxon>Dipodascomycetes</taxon>
        <taxon>Dipodascales</taxon>
        <taxon>Trichomonascaceae</taxon>
        <taxon>Blastobotrys</taxon>
    </lineage>
</organism>
<evidence type="ECO:0000256" key="9">
    <source>
        <dbReference type="ARBA" id="ARBA00023239"/>
    </source>
</evidence>